<protein>
    <submittedName>
        <fullName evidence="2">Uncharacterized protein</fullName>
    </submittedName>
</protein>
<proteinExistence type="predicted"/>
<reference evidence="2" key="1">
    <citation type="journal article" date="2021" name="Nat. Commun.">
        <title>Genetic determinants of endophytism in the Arabidopsis root mycobiome.</title>
        <authorList>
            <person name="Mesny F."/>
            <person name="Miyauchi S."/>
            <person name="Thiergart T."/>
            <person name="Pickel B."/>
            <person name="Atanasova L."/>
            <person name="Karlsson M."/>
            <person name="Huettel B."/>
            <person name="Barry K.W."/>
            <person name="Haridas S."/>
            <person name="Chen C."/>
            <person name="Bauer D."/>
            <person name="Andreopoulos W."/>
            <person name="Pangilinan J."/>
            <person name="LaButti K."/>
            <person name="Riley R."/>
            <person name="Lipzen A."/>
            <person name="Clum A."/>
            <person name="Drula E."/>
            <person name="Henrissat B."/>
            <person name="Kohler A."/>
            <person name="Grigoriev I.V."/>
            <person name="Martin F.M."/>
            <person name="Hacquard S."/>
        </authorList>
    </citation>
    <scope>NUCLEOTIDE SEQUENCE</scope>
    <source>
        <strain evidence="2">MPI-CAGE-CH-0243</strain>
    </source>
</reference>
<evidence type="ECO:0000313" key="3">
    <source>
        <dbReference type="Proteomes" id="UP000700596"/>
    </source>
</evidence>
<gene>
    <name evidence="2" type="ORF">B0J11DRAFT_511951</name>
</gene>
<comment type="caution">
    <text evidence="2">The sequence shown here is derived from an EMBL/GenBank/DDBJ whole genome shotgun (WGS) entry which is preliminary data.</text>
</comment>
<dbReference type="Proteomes" id="UP000700596">
    <property type="component" value="Unassembled WGS sequence"/>
</dbReference>
<organism evidence="2 3">
    <name type="scientific">Dendryphion nanum</name>
    <dbReference type="NCBI Taxonomy" id="256645"/>
    <lineage>
        <taxon>Eukaryota</taxon>
        <taxon>Fungi</taxon>
        <taxon>Dikarya</taxon>
        <taxon>Ascomycota</taxon>
        <taxon>Pezizomycotina</taxon>
        <taxon>Dothideomycetes</taxon>
        <taxon>Pleosporomycetidae</taxon>
        <taxon>Pleosporales</taxon>
        <taxon>Torulaceae</taxon>
        <taxon>Dendryphion</taxon>
    </lineage>
</organism>
<feature type="compositionally biased region" description="Basic residues" evidence="1">
    <location>
        <begin position="727"/>
        <end position="739"/>
    </location>
</feature>
<dbReference type="EMBL" id="JAGMWT010000022">
    <property type="protein sequence ID" value="KAH7112165.1"/>
    <property type="molecule type" value="Genomic_DNA"/>
</dbReference>
<dbReference type="OrthoDB" id="3797725at2759"/>
<feature type="region of interest" description="Disordered" evidence="1">
    <location>
        <begin position="715"/>
        <end position="739"/>
    </location>
</feature>
<feature type="region of interest" description="Disordered" evidence="1">
    <location>
        <begin position="1"/>
        <end position="30"/>
    </location>
</feature>
<sequence length="739" mass="80921">MVHSRKRRHSLSPSTSTASAPTKKKREIEFKIPSSNPELQSWRKEQSESLIQIGIETDLGYDVVCDYMAATPLFRTAPILKNYCITPISIVLPGEHVDDYMLHTVLTAIVSCAQKNEEFSINIEEDPVAYIKYHIIFSLLGMKQQSDCLLERMWLLFDRVLLSADQISWIWETFGLMDPTQVAPYLSSAQVYVQIMAWQIINAKKVGILDEKIEEYLETSYQIGEHTSLKRVVELRFEKYDLDKGYNDDIREAYEQKEPIYEDQRGWNDDENRAKTLAEVDTGFKGLAFTSGWEDTSNELRNEVNKDRHTSMINKTNKSKIGEPYKTTGPTVEDLLREAEERRKQQQLAEECQAQVKKASEPSTAPRSDTKTAADLANPMQAALGKKMGPLNLNRMSAGLKLPNDQKPEQESLKASLRPIRNLTAPEPEWALDTSTALENQATDDVNNETAKASMTHRFGGTTTQPRSFSANPITSSFCSGSSPNFGTLNSKCPVPGPDNNPSSHISSLSTNPVSVVPGKSPIFETLKPTKKVPDSASSLSSNSSIFGTFKPIISACDPGKASASHISSFGVSTSTSSPSNPGNMQAFATTASTIGINPVGFGFGIPSPFQQPETSTSAFTSAPGSSIFIKLNSNPSEGTTTPALASVSSFSTLTFQAPTQAPTNLLNSSARFRSTFTPPLTNAPTIFGAGAGYVGSNDSPPQFSDIAGAPTIDFGFQPGGQTPRVERRKIAKMKRRNQ</sequence>
<accession>A0A9P9D3Q8</accession>
<feature type="compositionally biased region" description="Low complexity" evidence="1">
    <location>
        <begin position="12"/>
        <end position="21"/>
    </location>
</feature>
<feature type="compositionally biased region" description="Basic residues" evidence="1">
    <location>
        <begin position="1"/>
        <end position="10"/>
    </location>
</feature>
<dbReference type="AlphaFoldDB" id="A0A9P9D3Q8"/>
<keyword evidence="3" id="KW-1185">Reference proteome</keyword>
<evidence type="ECO:0000256" key="1">
    <source>
        <dbReference type="SAM" id="MobiDB-lite"/>
    </source>
</evidence>
<name>A0A9P9D3Q8_9PLEO</name>
<evidence type="ECO:0000313" key="2">
    <source>
        <dbReference type="EMBL" id="KAH7112165.1"/>
    </source>
</evidence>
<feature type="region of interest" description="Disordered" evidence="1">
    <location>
        <begin position="340"/>
        <end position="374"/>
    </location>
</feature>